<dbReference type="EMBL" id="KI397486">
    <property type="protein sequence ID" value="ERM95351.1"/>
    <property type="molecule type" value="Genomic_DNA"/>
</dbReference>
<proteinExistence type="predicted"/>
<dbReference type="Proteomes" id="UP000017836">
    <property type="component" value="Unassembled WGS sequence"/>
</dbReference>
<keyword evidence="2" id="KW-1185">Reference proteome</keyword>
<sequence>MYANRSSGGGGDFGWVNRKQQGRFVRSNGKGGQRNFHIKQRWVPIRKLPDPLPIQRETASTSLLTKEVVNDAPISGLLLGGSRDDRGVDCLIVYPSLLKVHFVSSKPPDTT</sequence>
<name>W1NIR7_AMBTC</name>
<gene>
    <name evidence="1" type="ORF">AMTR_s00008p00180770</name>
</gene>
<protein>
    <submittedName>
        <fullName evidence="1">Uncharacterized protein</fullName>
    </submittedName>
</protein>
<dbReference type="HOGENOM" id="CLU_2161776_0_0_1"/>
<evidence type="ECO:0000313" key="2">
    <source>
        <dbReference type="Proteomes" id="UP000017836"/>
    </source>
</evidence>
<accession>W1NIR7</accession>
<dbReference type="Gramene" id="ERM95351">
    <property type="protein sequence ID" value="ERM95351"/>
    <property type="gene ID" value="AMTR_s00008p00180770"/>
</dbReference>
<evidence type="ECO:0000313" key="1">
    <source>
        <dbReference type="EMBL" id="ERM95351.1"/>
    </source>
</evidence>
<organism evidence="1 2">
    <name type="scientific">Amborella trichopoda</name>
    <dbReference type="NCBI Taxonomy" id="13333"/>
    <lineage>
        <taxon>Eukaryota</taxon>
        <taxon>Viridiplantae</taxon>
        <taxon>Streptophyta</taxon>
        <taxon>Embryophyta</taxon>
        <taxon>Tracheophyta</taxon>
        <taxon>Spermatophyta</taxon>
        <taxon>Magnoliopsida</taxon>
        <taxon>Amborellales</taxon>
        <taxon>Amborellaceae</taxon>
        <taxon>Amborella</taxon>
    </lineage>
</organism>
<reference evidence="2" key="1">
    <citation type="journal article" date="2013" name="Science">
        <title>The Amborella genome and the evolution of flowering plants.</title>
        <authorList>
            <consortium name="Amborella Genome Project"/>
        </authorList>
    </citation>
    <scope>NUCLEOTIDE SEQUENCE [LARGE SCALE GENOMIC DNA]</scope>
</reference>
<dbReference type="AlphaFoldDB" id="W1NIR7"/>